<dbReference type="PANTHER" id="PTHR13847">
    <property type="entry name" value="SARCOSINE DEHYDROGENASE-RELATED"/>
    <property type="match status" value="1"/>
</dbReference>
<dbReference type="EMBL" id="UGGZ01000001">
    <property type="protein sequence ID" value="STO38332.1"/>
    <property type="molecule type" value="Genomic_DNA"/>
</dbReference>
<dbReference type="Gene3D" id="3.30.9.10">
    <property type="entry name" value="D-Amino Acid Oxidase, subunit A, domain 2"/>
    <property type="match status" value="1"/>
</dbReference>
<gene>
    <name evidence="3" type="primary">puuB</name>
    <name evidence="3" type="ORF">NCTC11413_01461</name>
</gene>
<dbReference type="OrthoDB" id="311718at2"/>
<dbReference type="PANTHER" id="PTHR13847:SF275">
    <property type="entry name" value="GAMMA-GLUTAMYLPUTRESCINE OXIDOREDUCTASE"/>
    <property type="match status" value="1"/>
</dbReference>
<reference evidence="3 4" key="1">
    <citation type="submission" date="2018-06" db="EMBL/GenBank/DDBJ databases">
        <authorList>
            <consortium name="Pathogen Informatics"/>
            <person name="Doyle S."/>
        </authorList>
    </citation>
    <scope>NUCLEOTIDE SEQUENCE [LARGE SCALE GENOMIC DNA]</scope>
    <source>
        <strain evidence="3 4">NCTC11413</strain>
    </source>
</reference>
<dbReference type="SUPFAM" id="SSF51905">
    <property type="entry name" value="FAD/NAD(P)-binding domain"/>
    <property type="match status" value="1"/>
</dbReference>
<dbReference type="Pfam" id="PF01266">
    <property type="entry name" value="DAO"/>
    <property type="match status" value="1"/>
</dbReference>
<keyword evidence="1 3" id="KW-0560">Oxidoreductase</keyword>
<dbReference type="Proteomes" id="UP000254232">
    <property type="component" value="Unassembled WGS sequence"/>
</dbReference>
<dbReference type="GO" id="GO:0005737">
    <property type="term" value="C:cytoplasm"/>
    <property type="evidence" value="ECO:0007669"/>
    <property type="project" value="TreeGrafter"/>
</dbReference>
<name>A0A377H746_9PAST</name>
<dbReference type="Gene3D" id="3.50.50.60">
    <property type="entry name" value="FAD/NAD(P)-binding domain"/>
    <property type="match status" value="1"/>
</dbReference>
<dbReference type="AlphaFoldDB" id="A0A377H746"/>
<dbReference type="GO" id="GO:0016491">
    <property type="term" value="F:oxidoreductase activity"/>
    <property type="evidence" value="ECO:0007669"/>
    <property type="project" value="UniProtKB-KW"/>
</dbReference>
<proteinExistence type="predicted"/>
<dbReference type="InterPro" id="IPR036188">
    <property type="entry name" value="FAD/NAD-bd_sf"/>
</dbReference>
<evidence type="ECO:0000313" key="3">
    <source>
        <dbReference type="EMBL" id="STO38332.1"/>
    </source>
</evidence>
<evidence type="ECO:0000256" key="1">
    <source>
        <dbReference type="ARBA" id="ARBA00023002"/>
    </source>
</evidence>
<evidence type="ECO:0000259" key="2">
    <source>
        <dbReference type="Pfam" id="PF01266"/>
    </source>
</evidence>
<protein>
    <submittedName>
        <fullName evidence="3">Gamma-glutamylputrescine oxidoreductase</fullName>
        <ecNumber evidence="3">1.4.3.-</ecNumber>
    </submittedName>
</protein>
<feature type="domain" description="FAD dependent oxidoreductase" evidence="2">
    <location>
        <begin position="49"/>
        <end position="400"/>
    </location>
</feature>
<accession>A0A377H746</accession>
<dbReference type="RefSeq" id="WP_018347156.1">
    <property type="nucleotide sequence ID" value="NZ_JPJK01000007.1"/>
</dbReference>
<organism evidence="3 4">
    <name type="scientific">Gallibacterium anatis</name>
    <dbReference type="NCBI Taxonomy" id="750"/>
    <lineage>
        <taxon>Bacteria</taxon>
        <taxon>Pseudomonadati</taxon>
        <taxon>Pseudomonadota</taxon>
        <taxon>Gammaproteobacteria</taxon>
        <taxon>Pasteurellales</taxon>
        <taxon>Pasteurellaceae</taxon>
        <taxon>Gallibacterium</taxon>
    </lineage>
</organism>
<dbReference type="InterPro" id="IPR006076">
    <property type="entry name" value="FAD-dep_OxRdtase"/>
</dbReference>
<dbReference type="GeneID" id="77263523"/>
<dbReference type="EC" id="1.4.3.-" evidence="3"/>
<evidence type="ECO:0000313" key="4">
    <source>
        <dbReference type="Proteomes" id="UP000254232"/>
    </source>
</evidence>
<sequence length="449" mass="49332">MKSEQSTSYSAQGSTKENSEFCRISQCLWPTLVDDVVHYPSLSADIQVDVCVIGGGFTGLSSALHLTEYGKRVCVLEAHTIGNGGSGRNVGLVNAGTWARPDDLNQYLGETAGEKLTTALGLAPKLVFDVIDKYGIDAQDTRTGNLHMAHNRKGEEDVDIRYQQLSRRGANVEVLTGAKCHEYCGTTKINKALLDKRAGTVNPFAYVTGLAKAADNIGVQIFEQSAVTKIVKEGDHWLVHSNGHTVKAEKVIIATNAYTEGEWTDIQKCFYFVEYYQIASEPLSGAVADSILPYKNGSWDTRLALSSIRRDKDGRLLLGTVGSSAGKPANFFIKWANCIQKHYFPELGNFEWQYQWCGKFGFTTDHIMRIFEPAPGIIAATAYNGRGITTGTLFGKAFAEYLQTDNRDALPLPFKQLDDCTVSFRGVRAWSTELGVTLYHAGQVLKIIP</sequence>